<accession>A0A157P9I9</accession>
<dbReference type="PANTHER" id="PTHR42953">
    <property type="entry name" value="HIGH-AFFINITY ZINC UPTAKE SYSTEM PROTEIN ZNUA-RELATED"/>
    <property type="match status" value="1"/>
</dbReference>
<dbReference type="Proteomes" id="UP000077037">
    <property type="component" value="Unassembled WGS sequence"/>
</dbReference>
<keyword evidence="4" id="KW-0479">Metal-binding</keyword>
<dbReference type="RefSeq" id="WP_066412162.1">
    <property type="nucleotide sequence ID" value="NZ_FKBS01000014.1"/>
</dbReference>
<protein>
    <submittedName>
        <fullName evidence="9">Periplasmic solute-binding protein</fullName>
    </submittedName>
</protein>
<dbReference type="PRINTS" id="PR00690">
    <property type="entry name" value="ADHESNFAMILY"/>
</dbReference>
<dbReference type="GO" id="GO:0030313">
    <property type="term" value="C:cell envelope"/>
    <property type="evidence" value="ECO:0007669"/>
    <property type="project" value="UniProtKB-SubCell"/>
</dbReference>
<feature type="region of interest" description="Disordered" evidence="7">
    <location>
        <begin position="119"/>
        <end position="163"/>
    </location>
</feature>
<dbReference type="PANTHER" id="PTHR42953:SF1">
    <property type="entry name" value="METAL-BINDING PROTEIN HI_0362-RELATED"/>
    <property type="match status" value="1"/>
</dbReference>
<gene>
    <name evidence="9" type="ORF">SAMEA1982600_02374</name>
</gene>
<evidence type="ECO:0000256" key="4">
    <source>
        <dbReference type="ARBA" id="ARBA00022723"/>
    </source>
</evidence>
<name>A0A157P9I9_9BORD</name>
<dbReference type="GO" id="GO:0046872">
    <property type="term" value="F:metal ion binding"/>
    <property type="evidence" value="ECO:0007669"/>
    <property type="project" value="UniProtKB-KW"/>
</dbReference>
<evidence type="ECO:0000256" key="7">
    <source>
        <dbReference type="SAM" id="MobiDB-lite"/>
    </source>
</evidence>
<dbReference type="GO" id="GO:0030001">
    <property type="term" value="P:metal ion transport"/>
    <property type="evidence" value="ECO:0007669"/>
    <property type="project" value="InterPro"/>
</dbReference>
<dbReference type="InterPro" id="IPR006129">
    <property type="entry name" value="AdhesinB"/>
</dbReference>
<dbReference type="PRINTS" id="PR00691">
    <property type="entry name" value="ADHESINB"/>
</dbReference>
<feature type="signal peptide" evidence="8">
    <location>
        <begin position="1"/>
        <end position="19"/>
    </location>
</feature>
<dbReference type="CDD" id="cd01137">
    <property type="entry name" value="PsaA"/>
    <property type="match status" value="1"/>
</dbReference>
<dbReference type="InterPro" id="IPR006128">
    <property type="entry name" value="Lipoprotein_PsaA-like"/>
</dbReference>
<keyword evidence="5 8" id="KW-0732">Signal</keyword>
<evidence type="ECO:0000256" key="8">
    <source>
        <dbReference type="SAM" id="SignalP"/>
    </source>
</evidence>
<sequence length="333" mass="35228">MKLKTLAAALSLAAVSALAAAPVSAKELKVVATFSIIGDFARQVGGDRIALTTLVPAGGDAHVYEPRPADAAAIGRADVVLANGLHFEGFLQRLIDASGSKAQVATLTDGVQVLRNTEEAEHDHNHDHDHGKGAHDGHEDHDAHAGHGHEGGHHHHGPNDPHAWQSIANAQVYVKNIADAFCKADQEGCATYRANAESYTKTLQALDAEVKADVAQIPADKRTIITSHDAFGYYAKTYGFTFLAPQGISTDSEASAADVAKLVKQIKDEKAAALFTENISNPRLIQQIANETGLKQGGELYSDALSKAGGPATTYVDMMRHNTVTIRAAILGK</sequence>
<dbReference type="InterPro" id="IPR050492">
    <property type="entry name" value="Bact_metal-bind_prot9"/>
</dbReference>
<evidence type="ECO:0000256" key="3">
    <source>
        <dbReference type="ARBA" id="ARBA00022448"/>
    </source>
</evidence>
<feature type="chain" id="PRO_5007614821" evidence="8">
    <location>
        <begin position="20"/>
        <end position="333"/>
    </location>
</feature>
<evidence type="ECO:0000256" key="2">
    <source>
        <dbReference type="ARBA" id="ARBA00011028"/>
    </source>
</evidence>
<organism evidence="9 10">
    <name type="scientific">Bordetella ansorpii</name>
    <dbReference type="NCBI Taxonomy" id="288768"/>
    <lineage>
        <taxon>Bacteria</taxon>
        <taxon>Pseudomonadati</taxon>
        <taxon>Pseudomonadota</taxon>
        <taxon>Betaproteobacteria</taxon>
        <taxon>Burkholderiales</taxon>
        <taxon>Alcaligenaceae</taxon>
        <taxon>Bordetella</taxon>
    </lineage>
</organism>
<evidence type="ECO:0000256" key="5">
    <source>
        <dbReference type="ARBA" id="ARBA00022729"/>
    </source>
</evidence>
<comment type="subcellular location">
    <subcellularLocation>
        <location evidence="1">Cell envelope</location>
    </subcellularLocation>
</comment>
<dbReference type="AlphaFoldDB" id="A0A157P9I9"/>
<comment type="similarity">
    <text evidence="2 6">Belongs to the bacterial solute-binding protein 9 family.</text>
</comment>
<keyword evidence="3 6" id="KW-0813">Transport</keyword>
<dbReference type="Gene3D" id="3.40.50.1980">
    <property type="entry name" value="Nitrogenase molybdenum iron protein domain"/>
    <property type="match status" value="2"/>
</dbReference>
<proteinExistence type="inferred from homology"/>
<reference evidence="9 10" key="1">
    <citation type="submission" date="2016-03" db="EMBL/GenBank/DDBJ databases">
        <authorList>
            <consortium name="Pathogen Informatics"/>
        </authorList>
    </citation>
    <scope>NUCLEOTIDE SEQUENCE [LARGE SCALE GENOMIC DNA]</scope>
    <source>
        <strain evidence="9 10">NCTC13364</strain>
    </source>
</reference>
<dbReference type="Pfam" id="PF01297">
    <property type="entry name" value="ZnuA"/>
    <property type="match status" value="1"/>
</dbReference>
<feature type="compositionally biased region" description="Basic and acidic residues" evidence="7">
    <location>
        <begin position="119"/>
        <end position="151"/>
    </location>
</feature>
<dbReference type="SUPFAM" id="SSF53807">
    <property type="entry name" value="Helical backbone' metal receptor"/>
    <property type="match status" value="1"/>
</dbReference>
<dbReference type="InterPro" id="IPR006127">
    <property type="entry name" value="ZnuA-like"/>
</dbReference>
<dbReference type="EMBL" id="FKBS01000014">
    <property type="protein sequence ID" value="SAI29914.1"/>
    <property type="molecule type" value="Genomic_DNA"/>
</dbReference>
<evidence type="ECO:0000313" key="10">
    <source>
        <dbReference type="Proteomes" id="UP000077037"/>
    </source>
</evidence>
<evidence type="ECO:0000256" key="6">
    <source>
        <dbReference type="RuleBase" id="RU003512"/>
    </source>
</evidence>
<dbReference type="OrthoDB" id="9793396at2"/>
<dbReference type="GO" id="GO:0007155">
    <property type="term" value="P:cell adhesion"/>
    <property type="evidence" value="ECO:0007669"/>
    <property type="project" value="InterPro"/>
</dbReference>
<evidence type="ECO:0000313" key="9">
    <source>
        <dbReference type="EMBL" id="SAI29914.1"/>
    </source>
</evidence>
<evidence type="ECO:0000256" key="1">
    <source>
        <dbReference type="ARBA" id="ARBA00004196"/>
    </source>
</evidence>